<evidence type="ECO:0000313" key="3">
    <source>
        <dbReference type="EMBL" id="XDT71342.1"/>
    </source>
</evidence>
<feature type="transmembrane region" description="Helical" evidence="2">
    <location>
        <begin position="90"/>
        <end position="111"/>
    </location>
</feature>
<keyword evidence="1" id="KW-0175">Coiled coil</keyword>
<evidence type="ECO:0008006" key="4">
    <source>
        <dbReference type="Google" id="ProtNLM"/>
    </source>
</evidence>
<feature type="transmembrane region" description="Helical" evidence="2">
    <location>
        <begin position="59"/>
        <end position="78"/>
    </location>
</feature>
<evidence type="ECO:0000256" key="1">
    <source>
        <dbReference type="SAM" id="Coils"/>
    </source>
</evidence>
<feature type="transmembrane region" description="Helical" evidence="2">
    <location>
        <begin position="305"/>
        <end position="326"/>
    </location>
</feature>
<keyword evidence="2" id="KW-0812">Transmembrane</keyword>
<gene>
    <name evidence="3" type="ORF">AAIA72_11060</name>
</gene>
<dbReference type="AlphaFoldDB" id="A0AB39UTN6"/>
<accession>A0AB39UTN6</accession>
<reference evidence="3" key="1">
    <citation type="submission" date="2024-05" db="EMBL/GenBank/DDBJ databases">
        <title>Genome sequencing of novel strain.</title>
        <authorList>
            <person name="Ganbat D."/>
            <person name="Ganbat S."/>
            <person name="Lee S.-J."/>
        </authorList>
    </citation>
    <scope>NUCLEOTIDE SEQUENCE</scope>
    <source>
        <strain evidence="3">SMD15-11</strain>
    </source>
</reference>
<dbReference type="EMBL" id="CP154858">
    <property type="protein sequence ID" value="XDT71342.1"/>
    <property type="molecule type" value="Genomic_DNA"/>
</dbReference>
<proteinExistence type="predicted"/>
<sequence>MTTYQSLKKGVFEEEVSNSGGKILSPARELIDQFAEIMEYAIGSLLIQKMLITISASKFFKILVSVLGLVLVALVFLAKKFNAFHMQANFAYKLFLTFCCARFFFVLVFGMSTALEESYVRRIEIDKLREIEDASRKIGLMDTLSPEERIKKEKIESELNSISESKTKKWNELDNVLREIEANAKKGESLIPQHDGDSQMNGQAEESDISLWDAIFGSSEYASYDEETNKKFMDWRAETQRLDEKKSQLEQDIEAMNEREDELREELDDIGGGLIRAIKNKGLNIFDSATEAVGAAADAALELTIVFIFKAILMPLFFMWCGYLVMQRLWGIDIGQAPTLRNVMVTQRA</sequence>
<name>A0AB39UTN6_9GAMM</name>
<dbReference type="RefSeq" id="WP_369600377.1">
    <property type="nucleotide sequence ID" value="NZ_CP154858.1"/>
</dbReference>
<dbReference type="KEGG" id="tcd:AAIA72_11060"/>
<keyword evidence="2" id="KW-1133">Transmembrane helix</keyword>
<keyword evidence="2" id="KW-0472">Membrane</keyword>
<evidence type="ECO:0000256" key="2">
    <source>
        <dbReference type="SAM" id="Phobius"/>
    </source>
</evidence>
<feature type="coiled-coil region" evidence="1">
    <location>
        <begin position="232"/>
        <end position="266"/>
    </location>
</feature>
<organism evidence="3">
    <name type="scientific">Thermohahella caldifontis</name>
    <dbReference type="NCBI Taxonomy" id="3142973"/>
    <lineage>
        <taxon>Bacteria</taxon>
        <taxon>Pseudomonadati</taxon>
        <taxon>Pseudomonadota</taxon>
        <taxon>Gammaproteobacteria</taxon>
        <taxon>Oceanospirillales</taxon>
        <taxon>Hahellaceae</taxon>
        <taxon>Thermohahella</taxon>
    </lineage>
</organism>
<protein>
    <recommendedName>
        <fullName evidence="4">DUF4407 domain-containing protein</fullName>
    </recommendedName>
</protein>